<feature type="transmembrane region" description="Helical" evidence="7">
    <location>
        <begin position="80"/>
        <end position="101"/>
    </location>
</feature>
<keyword evidence="3 7" id="KW-0812">Transmembrane</keyword>
<evidence type="ECO:0000313" key="8">
    <source>
        <dbReference type="EMBL" id="THH33241.1"/>
    </source>
</evidence>
<comment type="similarity">
    <text evidence="2">Belongs to the major facilitator superfamily. Nitrate/nitrite porter (TC 2.A.1.8) family.</text>
</comment>
<dbReference type="Gene3D" id="1.20.1250.20">
    <property type="entry name" value="MFS general substrate transporter like domains"/>
    <property type="match status" value="2"/>
</dbReference>
<keyword evidence="9" id="KW-1185">Reference proteome</keyword>
<dbReference type="InterPro" id="IPR044772">
    <property type="entry name" value="NO3_transporter"/>
</dbReference>
<name>A0A4S4N5T8_9APHY</name>
<evidence type="ECO:0000256" key="5">
    <source>
        <dbReference type="ARBA" id="ARBA00023136"/>
    </source>
</evidence>
<evidence type="ECO:0000256" key="3">
    <source>
        <dbReference type="ARBA" id="ARBA00022692"/>
    </source>
</evidence>
<evidence type="ECO:0000313" key="9">
    <source>
        <dbReference type="Proteomes" id="UP000308730"/>
    </source>
</evidence>
<keyword evidence="4 7" id="KW-1133">Transmembrane helix</keyword>
<feature type="transmembrane region" description="Helical" evidence="7">
    <location>
        <begin position="396"/>
        <end position="416"/>
    </location>
</feature>
<protein>
    <recommendedName>
        <fullName evidence="10">Nitrate/nitrite transporter</fullName>
    </recommendedName>
</protein>
<feature type="transmembrane region" description="Helical" evidence="7">
    <location>
        <begin position="141"/>
        <end position="160"/>
    </location>
</feature>
<evidence type="ECO:0000256" key="1">
    <source>
        <dbReference type="ARBA" id="ARBA00004141"/>
    </source>
</evidence>
<gene>
    <name evidence="8" type="ORF">EUX98_g1006</name>
</gene>
<dbReference type="SUPFAM" id="SSF103473">
    <property type="entry name" value="MFS general substrate transporter"/>
    <property type="match status" value="1"/>
</dbReference>
<feature type="transmembrane region" description="Helical" evidence="7">
    <location>
        <begin position="172"/>
        <end position="198"/>
    </location>
</feature>
<feature type="transmembrane region" description="Helical" evidence="7">
    <location>
        <begin position="458"/>
        <end position="478"/>
    </location>
</feature>
<keyword evidence="5 7" id="KW-0472">Membrane</keyword>
<dbReference type="GO" id="GO:0016020">
    <property type="term" value="C:membrane"/>
    <property type="evidence" value="ECO:0007669"/>
    <property type="project" value="UniProtKB-SubCell"/>
</dbReference>
<organism evidence="8 9">
    <name type="scientific">Antrodiella citrinella</name>
    <dbReference type="NCBI Taxonomy" id="2447956"/>
    <lineage>
        <taxon>Eukaryota</taxon>
        <taxon>Fungi</taxon>
        <taxon>Dikarya</taxon>
        <taxon>Basidiomycota</taxon>
        <taxon>Agaricomycotina</taxon>
        <taxon>Agaricomycetes</taxon>
        <taxon>Polyporales</taxon>
        <taxon>Steccherinaceae</taxon>
        <taxon>Antrodiella</taxon>
    </lineage>
</organism>
<feature type="transmembrane region" description="Helical" evidence="7">
    <location>
        <begin position="107"/>
        <end position="129"/>
    </location>
</feature>
<evidence type="ECO:0000256" key="6">
    <source>
        <dbReference type="SAM" id="MobiDB-lite"/>
    </source>
</evidence>
<dbReference type="InterPro" id="IPR036259">
    <property type="entry name" value="MFS_trans_sf"/>
</dbReference>
<proteinExistence type="inferred from homology"/>
<evidence type="ECO:0000256" key="2">
    <source>
        <dbReference type="ARBA" id="ARBA00008432"/>
    </source>
</evidence>
<reference evidence="8 9" key="1">
    <citation type="submission" date="2019-02" db="EMBL/GenBank/DDBJ databases">
        <title>Genome sequencing of the rare red list fungi Antrodiella citrinella (Flaviporus citrinellus).</title>
        <authorList>
            <person name="Buettner E."/>
            <person name="Kellner H."/>
        </authorList>
    </citation>
    <scope>NUCLEOTIDE SEQUENCE [LARGE SCALE GENOMIC DNA]</scope>
    <source>
        <strain evidence="8 9">DSM 108506</strain>
    </source>
</reference>
<comment type="caution">
    <text evidence="8">The sequence shown here is derived from an EMBL/GenBank/DDBJ whole genome shotgun (WGS) entry which is preliminary data.</text>
</comment>
<dbReference type="PANTHER" id="PTHR23515">
    <property type="entry name" value="HIGH-AFFINITY NITRATE TRANSPORTER 2.3"/>
    <property type="match status" value="1"/>
</dbReference>
<comment type="subcellular location">
    <subcellularLocation>
        <location evidence="1">Membrane</location>
        <topology evidence="1">Multi-pass membrane protein</topology>
    </subcellularLocation>
</comment>
<evidence type="ECO:0008006" key="10">
    <source>
        <dbReference type="Google" id="ProtNLM"/>
    </source>
</evidence>
<feature type="transmembrane region" description="Helical" evidence="7">
    <location>
        <begin position="428"/>
        <end position="446"/>
    </location>
</feature>
<evidence type="ECO:0000256" key="4">
    <source>
        <dbReference type="ARBA" id="ARBA00022989"/>
    </source>
</evidence>
<accession>A0A4S4N5T8</accession>
<dbReference type="OrthoDB" id="434240at2759"/>
<sequence length="514" mass="55970">MSSPTTAPYTTEHDGDMSVMMQHEQTLSLWQRLTTVRVNTVNRKCKTLPILNLGSQYSRNFHLYVFFIGPLVDDYGPRKVMAGLLVIGAIPSGLAGTVSSAGGLYTIRFFIGILGGTFVPCQAWTTVFYDKNIVGRANALVGGWGNAGGGFTFIIMIALYNQLIRDGLSIHSAWRASFVIVPVPILLFVAAAIMIFGTDHPNGPWSKRHDVPAAHIEFNPSGSPIAHPSTDAEKQAETETSVVPVGADETDHDAIKKTDSATAASRSAIDQSRETKRFEVKVQDVIEDESGKSDVTSQLDVAINEKLTWALTWDIVKNPLTWLPSLAYLTTFGYELAIDANLANVLFGLFKSPSFGQTKAGYIASIYGLMNVFTRPLGGYFGDIIYKQYGIRGKKYLMIACGFMQGLFSICLGVYIDKHKKPELSVVIVLFMMTAIINEIANGVNFSLVPHCNPSSNGFMSGIVGAMGNVGGVFFALIFRFQPTPFGKAFWISGVVAAVVNVLIIGIRLPNHQR</sequence>
<dbReference type="Proteomes" id="UP000308730">
    <property type="component" value="Unassembled WGS sequence"/>
</dbReference>
<feature type="transmembrane region" description="Helical" evidence="7">
    <location>
        <begin position="490"/>
        <end position="509"/>
    </location>
</feature>
<dbReference type="GO" id="GO:0015112">
    <property type="term" value="F:nitrate transmembrane transporter activity"/>
    <property type="evidence" value="ECO:0007669"/>
    <property type="project" value="InterPro"/>
</dbReference>
<dbReference type="Pfam" id="PF07690">
    <property type="entry name" value="MFS_1"/>
    <property type="match status" value="2"/>
</dbReference>
<evidence type="ECO:0000256" key="7">
    <source>
        <dbReference type="SAM" id="Phobius"/>
    </source>
</evidence>
<dbReference type="AlphaFoldDB" id="A0A4S4N5T8"/>
<dbReference type="EMBL" id="SGPM01000009">
    <property type="protein sequence ID" value="THH33241.1"/>
    <property type="molecule type" value="Genomic_DNA"/>
</dbReference>
<dbReference type="InterPro" id="IPR011701">
    <property type="entry name" value="MFS"/>
</dbReference>
<feature type="region of interest" description="Disordered" evidence="6">
    <location>
        <begin position="217"/>
        <end position="268"/>
    </location>
</feature>